<feature type="domain" description="4Fe-4S Mo/W bis-MGD-type" evidence="16">
    <location>
        <begin position="221"/>
        <end position="277"/>
    </location>
</feature>
<dbReference type="FunFam" id="3.10.20.740:FF:000002">
    <property type="entry name" value="NADH-quinone oxidoreductase"/>
    <property type="match status" value="1"/>
</dbReference>
<evidence type="ECO:0000256" key="10">
    <source>
        <dbReference type="ARBA" id="ARBA00023027"/>
    </source>
</evidence>
<dbReference type="PANTHER" id="PTHR43105">
    <property type="entry name" value="RESPIRATORY NITRATE REDUCTASE"/>
    <property type="match status" value="1"/>
</dbReference>
<dbReference type="SMART" id="SM00929">
    <property type="entry name" value="NADH-G_4Fe-4S_3"/>
    <property type="match status" value="1"/>
</dbReference>
<feature type="domain" description="4Fe-4S His(Cys)3-ligated-type" evidence="17">
    <location>
        <begin position="83"/>
        <end position="122"/>
    </location>
</feature>
<dbReference type="PROSITE" id="PS51839">
    <property type="entry name" value="4FE4S_HC3"/>
    <property type="match status" value="1"/>
</dbReference>
<comment type="caution">
    <text evidence="18">The sequence shown here is derived from an EMBL/GenBank/DDBJ whole genome shotgun (WGS) entry which is preliminary data.</text>
</comment>
<dbReference type="PANTHER" id="PTHR43105:SF10">
    <property type="entry name" value="NADH-QUINONE OXIDOREDUCTASE SUBUNIT G"/>
    <property type="match status" value="1"/>
</dbReference>
<keyword evidence="11" id="KW-0830">Ubiquinone</keyword>
<evidence type="ECO:0000256" key="11">
    <source>
        <dbReference type="ARBA" id="ARBA00023075"/>
    </source>
</evidence>
<dbReference type="EC" id="7.1.1.-" evidence="14"/>
<evidence type="ECO:0000259" key="15">
    <source>
        <dbReference type="PROSITE" id="PS51085"/>
    </source>
</evidence>
<dbReference type="InterPro" id="IPR054351">
    <property type="entry name" value="NADH_UbQ_OxRdtase_ferredoxin"/>
</dbReference>
<evidence type="ECO:0000256" key="12">
    <source>
        <dbReference type="ARBA" id="ARBA00026021"/>
    </source>
</evidence>
<dbReference type="GO" id="GO:0003954">
    <property type="term" value="F:NADH dehydrogenase activity"/>
    <property type="evidence" value="ECO:0007669"/>
    <property type="project" value="TreeGrafter"/>
</dbReference>
<keyword evidence="4 14" id="KW-0001">2Fe-2S</keyword>
<dbReference type="PROSITE" id="PS00641">
    <property type="entry name" value="COMPLEX1_75K_1"/>
    <property type="match status" value="1"/>
</dbReference>
<keyword evidence="10 14" id="KW-0520">NAD</keyword>
<dbReference type="InterPro" id="IPR000283">
    <property type="entry name" value="NADH_UbQ_OxRdtase_75kDa_su_CS"/>
</dbReference>
<dbReference type="InterPro" id="IPR019574">
    <property type="entry name" value="NADH_UbQ_OxRdtase_Gsu_4Fe4S-bd"/>
</dbReference>
<keyword evidence="5 14" id="KW-0874">Quinone</keyword>
<evidence type="ECO:0000256" key="1">
    <source>
        <dbReference type="ARBA" id="ARBA00001966"/>
    </source>
</evidence>
<evidence type="ECO:0000313" key="19">
    <source>
        <dbReference type="Proteomes" id="UP000036958"/>
    </source>
</evidence>
<dbReference type="Pfam" id="PF10588">
    <property type="entry name" value="NADH-G_4Fe-4S_3"/>
    <property type="match status" value="1"/>
</dbReference>
<dbReference type="GO" id="GO:0046872">
    <property type="term" value="F:metal ion binding"/>
    <property type="evidence" value="ECO:0007669"/>
    <property type="project" value="UniProtKB-UniRule"/>
</dbReference>
<keyword evidence="6 14" id="KW-0479">Metal-binding</keyword>
<dbReference type="InterPro" id="IPR006656">
    <property type="entry name" value="Mopterin_OxRdtase"/>
</dbReference>
<keyword evidence="7 14" id="KW-1278">Translocase</keyword>
<dbReference type="InterPro" id="IPR001041">
    <property type="entry name" value="2Fe-2S_ferredoxin-type"/>
</dbReference>
<evidence type="ECO:0000256" key="9">
    <source>
        <dbReference type="ARBA" id="ARBA00023014"/>
    </source>
</evidence>
<evidence type="ECO:0000256" key="5">
    <source>
        <dbReference type="ARBA" id="ARBA00022719"/>
    </source>
</evidence>
<dbReference type="InterPro" id="IPR006963">
    <property type="entry name" value="Mopterin_OxRdtase_4Fe-4S_dom"/>
</dbReference>
<dbReference type="InterPro" id="IPR009010">
    <property type="entry name" value="Asp_de-COase-like_dom_sf"/>
</dbReference>
<dbReference type="EMBL" id="LGIA01000180">
    <property type="protein sequence ID" value="KOH43710.1"/>
    <property type="molecule type" value="Genomic_DNA"/>
</dbReference>
<evidence type="ECO:0000313" key="18">
    <source>
        <dbReference type="EMBL" id="KOH43710.1"/>
    </source>
</evidence>
<comment type="cofactor">
    <cofactor evidence="14">
        <name>[2Fe-2S] cluster</name>
        <dbReference type="ChEBI" id="CHEBI:190135"/>
    </cofactor>
    <text evidence="14">Binds 1 [2Fe-2S] cluster per subunit.</text>
</comment>
<keyword evidence="18" id="KW-0560">Oxidoreductase</keyword>
<evidence type="ECO:0000256" key="4">
    <source>
        <dbReference type="ARBA" id="ARBA00022714"/>
    </source>
</evidence>
<dbReference type="PROSITE" id="PS51669">
    <property type="entry name" value="4FE4S_MOW_BIS_MGD"/>
    <property type="match status" value="1"/>
</dbReference>
<dbReference type="GO" id="GO:0016020">
    <property type="term" value="C:membrane"/>
    <property type="evidence" value="ECO:0007669"/>
    <property type="project" value="InterPro"/>
</dbReference>
<dbReference type="Gene3D" id="3.10.20.740">
    <property type="match status" value="1"/>
</dbReference>
<dbReference type="SMART" id="SM00926">
    <property type="entry name" value="Molybdop_Fe4S4"/>
    <property type="match status" value="1"/>
</dbReference>
<dbReference type="Pfam" id="PF13510">
    <property type="entry name" value="Fer2_4"/>
    <property type="match status" value="1"/>
</dbReference>
<protein>
    <recommendedName>
        <fullName evidence="14">NADH-quinone oxidoreductase</fullName>
        <ecNumber evidence="14">7.1.1.-</ecNumber>
    </recommendedName>
</protein>
<organism evidence="18 19">
    <name type="scientific">Sunxiuqinia dokdonensis</name>
    <dbReference type="NCBI Taxonomy" id="1409788"/>
    <lineage>
        <taxon>Bacteria</taxon>
        <taxon>Pseudomonadati</taxon>
        <taxon>Bacteroidota</taxon>
        <taxon>Bacteroidia</taxon>
        <taxon>Marinilabiliales</taxon>
        <taxon>Prolixibacteraceae</taxon>
        <taxon>Sunxiuqinia</taxon>
    </lineage>
</organism>
<keyword evidence="8 14" id="KW-0408">Iron</keyword>
<dbReference type="CDD" id="cd00207">
    <property type="entry name" value="fer2"/>
    <property type="match status" value="1"/>
</dbReference>
<evidence type="ECO:0000256" key="14">
    <source>
        <dbReference type="RuleBase" id="RU003525"/>
    </source>
</evidence>
<evidence type="ECO:0000256" key="2">
    <source>
        <dbReference type="ARBA" id="ARBA00005404"/>
    </source>
</evidence>
<dbReference type="Proteomes" id="UP000036958">
    <property type="component" value="Unassembled WGS sequence"/>
</dbReference>
<comment type="similarity">
    <text evidence="2 14">Belongs to the complex I 75 kDa subunit family.</text>
</comment>
<dbReference type="GO" id="GO:0051537">
    <property type="term" value="F:2 iron, 2 sulfur cluster binding"/>
    <property type="evidence" value="ECO:0007669"/>
    <property type="project" value="UniProtKB-UniRule"/>
</dbReference>
<sequence>MAKIIIDNKEYESDESKNLLEACLSLGLDLPYFCWHPELDSIGACRQCAVIKYKDEDDTKGKLVMACLEPVTDKVRISLEVDEAKQFRADNIEALMINHPHDCPVCDEGGECHLQDMTVMSGHNYRRYRFKKRTHTNQYLGPFINHEMNRCIQCYRCVRFYKDYAGGKDLDVFGAHDDIYFGRHEPGTLENEFSGNLVEICPTGVFTDKTLKKHYTRKWDLTNAPSVCHNCGLGCNIIASERYGGIRRILSRYNGDVNGYFLCDRGRFGYEYVNSKKRIQFPFKKQNNSLVQIEKKQAIQEIRKVAEGKKLIGIGSPKASLESNFLLRQWVGAKNFYAGIPETEGKLIQKVIEIVKSGKVNVPSLNEVKSYDAVFILGEDVTNTAPMLALNLRQAVRNTPKEQAAGLNIPVWNDAAVREVVQGNTGPFYIAAAQATKLDEVATQTYRAHPDDVARLGQAVAHAINPELPETDCSKEAGKLAESIAGALLDAKKPLIVAGTSLYSRAIIEAAANIAFALKEKEKDAGLFYVAPEVNSVGLFLISDKFLDQAFENVNQNDDAVLIVLENDLYRRTDKNSVDNFLQDYNDIIVLAYLENATTQHATYVLPAGTFAEADGTVINNEGRAQRFYQVHVPENDVESSWKWLQEIMPVGTAESTIHFENIVYNLVKTFPDLEGIQSVAPPADYRKGTQKIPREPHRYTGRTAMHTNINVSEPKPPEDTDSALSFTMEGYSGIPTAAITPFYWSPGWNSAQAINKYQIEVGGELHGGNSGVRLFDKKNSNIGYFKNITKTFSPQKGEWYALPLYHIFGSDELSAQSPAVNERLPKPYIALNNSDAWEAGVKEGDLLGIVLQGETLKLPVKLNTGLTKGTIGLPKGLKETVGTRFPFWITFKKIKDE</sequence>
<comment type="function">
    <text evidence="14">NDH-1 shuttles electrons from NADH, via FMN and iron-sulfur (Fe-S) centers, to quinones in the respiratory chain. Couples the redox reaction to proton translocation (for every two electrons transferred, four hydrogen ions are translocated across the cytoplasmic membrane), and thus conserves the redox energy in a proton gradient.</text>
</comment>
<reference evidence="19" key="1">
    <citation type="submission" date="2015-07" db="EMBL/GenBank/DDBJ databases">
        <title>Genome sequencing of Sunxiuqinia dokdonensis strain SK.</title>
        <authorList>
            <person name="Ahn S."/>
            <person name="Kim B.-C."/>
        </authorList>
    </citation>
    <scope>NUCLEOTIDE SEQUENCE [LARGE SCALE GENOMIC DNA]</scope>
    <source>
        <strain evidence="19">SK</strain>
    </source>
</reference>
<dbReference type="Pfam" id="PF22117">
    <property type="entry name" value="Fer4_Nqo3"/>
    <property type="match status" value="1"/>
</dbReference>
<comment type="cofactor">
    <cofactor evidence="1 14">
        <name>[4Fe-4S] cluster</name>
        <dbReference type="ChEBI" id="CHEBI:49883"/>
    </cofactor>
</comment>
<gene>
    <name evidence="18" type="ORF">NC99_34790</name>
</gene>
<dbReference type="GO" id="GO:0008137">
    <property type="term" value="F:NADH dehydrogenase (ubiquinone) activity"/>
    <property type="evidence" value="ECO:0007669"/>
    <property type="project" value="UniProtKB-UniRule"/>
</dbReference>
<evidence type="ECO:0000256" key="6">
    <source>
        <dbReference type="ARBA" id="ARBA00022723"/>
    </source>
</evidence>
<dbReference type="PATRIC" id="fig|1409788.3.peg.3565"/>
<dbReference type="OrthoDB" id="9805142at2"/>
<dbReference type="SUPFAM" id="SSF54862">
    <property type="entry name" value="4Fe-4S ferredoxins"/>
    <property type="match status" value="1"/>
</dbReference>
<evidence type="ECO:0000256" key="7">
    <source>
        <dbReference type="ARBA" id="ARBA00022967"/>
    </source>
</evidence>
<dbReference type="STRING" id="1409788.NC99_34790"/>
<keyword evidence="3 14" id="KW-0004">4Fe-4S</keyword>
<dbReference type="Gene3D" id="3.30.200.210">
    <property type="match status" value="1"/>
</dbReference>
<dbReference type="GO" id="GO:0048038">
    <property type="term" value="F:quinone binding"/>
    <property type="evidence" value="ECO:0007669"/>
    <property type="project" value="UniProtKB-UniRule"/>
</dbReference>
<dbReference type="SUPFAM" id="SSF53706">
    <property type="entry name" value="Formate dehydrogenase/DMSO reductase, domains 1-3"/>
    <property type="match status" value="1"/>
</dbReference>
<evidence type="ECO:0000259" key="16">
    <source>
        <dbReference type="PROSITE" id="PS51669"/>
    </source>
</evidence>
<evidence type="ECO:0000256" key="3">
    <source>
        <dbReference type="ARBA" id="ARBA00022485"/>
    </source>
</evidence>
<dbReference type="GO" id="GO:0042773">
    <property type="term" value="P:ATP synthesis coupled electron transport"/>
    <property type="evidence" value="ECO:0007669"/>
    <property type="project" value="InterPro"/>
</dbReference>
<comment type="catalytic activity">
    <reaction evidence="13 14">
        <text>a quinone + NADH + 5 H(+)(in) = a quinol + NAD(+) + 4 H(+)(out)</text>
        <dbReference type="Rhea" id="RHEA:57888"/>
        <dbReference type="ChEBI" id="CHEBI:15378"/>
        <dbReference type="ChEBI" id="CHEBI:24646"/>
        <dbReference type="ChEBI" id="CHEBI:57540"/>
        <dbReference type="ChEBI" id="CHEBI:57945"/>
        <dbReference type="ChEBI" id="CHEBI:132124"/>
    </reaction>
</comment>
<evidence type="ECO:0000256" key="8">
    <source>
        <dbReference type="ARBA" id="ARBA00023004"/>
    </source>
</evidence>
<dbReference type="PROSITE" id="PS00643">
    <property type="entry name" value="COMPLEX1_75K_3"/>
    <property type="match status" value="1"/>
</dbReference>
<evidence type="ECO:0000256" key="13">
    <source>
        <dbReference type="ARBA" id="ARBA00047712"/>
    </source>
</evidence>
<dbReference type="InterPro" id="IPR036010">
    <property type="entry name" value="2Fe-2S_ferredoxin-like_sf"/>
</dbReference>
<dbReference type="Pfam" id="PF04879">
    <property type="entry name" value="Molybdop_Fe4S4"/>
    <property type="match status" value="1"/>
</dbReference>
<dbReference type="SUPFAM" id="SSF50692">
    <property type="entry name" value="ADC-like"/>
    <property type="match status" value="1"/>
</dbReference>
<comment type="subunit">
    <text evidence="12">Composed of 13 different subunits. Subunits NuoCD, E, F, and G constitute the peripheral sector of the complex.</text>
</comment>
<dbReference type="RefSeq" id="WP_053186000.1">
    <property type="nucleotide sequence ID" value="NZ_LGIA01000180.1"/>
</dbReference>
<dbReference type="NCBIfam" id="TIGR01973">
    <property type="entry name" value="NuoG"/>
    <property type="match status" value="1"/>
</dbReference>
<dbReference type="AlphaFoldDB" id="A0A0L8V5F7"/>
<dbReference type="Pfam" id="PF00384">
    <property type="entry name" value="Molybdopterin"/>
    <property type="match status" value="1"/>
</dbReference>
<evidence type="ECO:0000259" key="17">
    <source>
        <dbReference type="PROSITE" id="PS51839"/>
    </source>
</evidence>
<name>A0A0L8V5F7_9BACT</name>
<dbReference type="Gene3D" id="3.40.50.740">
    <property type="match status" value="1"/>
</dbReference>
<feature type="domain" description="2Fe-2S ferredoxin-type" evidence="15">
    <location>
        <begin position="1"/>
        <end position="85"/>
    </location>
</feature>
<keyword evidence="19" id="KW-1185">Reference proteome</keyword>
<keyword evidence="9 14" id="KW-0411">Iron-sulfur</keyword>
<dbReference type="InterPro" id="IPR010228">
    <property type="entry name" value="NADH_UbQ_OxRdtase_Gsu"/>
</dbReference>
<dbReference type="InterPro" id="IPR050123">
    <property type="entry name" value="Prok_molybdopt-oxidoreductase"/>
</dbReference>
<dbReference type="PROSITE" id="PS51085">
    <property type="entry name" value="2FE2S_FER_2"/>
    <property type="match status" value="1"/>
</dbReference>
<dbReference type="GO" id="GO:0051539">
    <property type="term" value="F:4 iron, 4 sulfur cluster binding"/>
    <property type="evidence" value="ECO:0007669"/>
    <property type="project" value="UniProtKB-KW"/>
</dbReference>
<accession>A0A0L8V5F7</accession>
<dbReference type="CDD" id="cd02788">
    <property type="entry name" value="MopB_CT_NDH-1_NuoG2-N7"/>
    <property type="match status" value="1"/>
</dbReference>
<dbReference type="SUPFAM" id="SSF54292">
    <property type="entry name" value="2Fe-2S ferredoxin-like"/>
    <property type="match status" value="1"/>
</dbReference>
<proteinExistence type="inferred from homology"/>
<dbReference type="PROSITE" id="PS00642">
    <property type="entry name" value="COMPLEX1_75K_2"/>
    <property type="match status" value="1"/>
</dbReference>
<dbReference type="Gene3D" id="2.40.40.20">
    <property type="match status" value="1"/>
</dbReference>